<protein>
    <submittedName>
        <fullName evidence="4">Uncharacterized protein</fullName>
    </submittedName>
</protein>
<dbReference type="EMBL" id="QHBU01000256">
    <property type="protein sequence ID" value="PZR78522.1"/>
    <property type="molecule type" value="Genomic_DNA"/>
</dbReference>
<proteinExistence type="predicted"/>
<reference evidence="3 6" key="3">
    <citation type="submission" date="2020-10" db="EMBL/GenBank/DDBJ databases">
        <title>Ca. Dormibacterota MAGs.</title>
        <authorList>
            <person name="Montgomery K."/>
        </authorList>
    </citation>
    <scope>NUCLEOTIDE SEQUENCE [LARGE SCALE GENOMIC DNA]</scope>
    <source>
        <strain evidence="3">SC8812_S17_18</strain>
    </source>
</reference>
<accession>A0A934MZG7</accession>
<evidence type="ECO:0000256" key="1">
    <source>
        <dbReference type="SAM" id="MobiDB-lite"/>
    </source>
</evidence>
<dbReference type="Proteomes" id="UP000248724">
    <property type="component" value="Unassembled WGS sequence"/>
</dbReference>
<feature type="region of interest" description="Disordered" evidence="1">
    <location>
        <begin position="1"/>
        <end position="20"/>
    </location>
</feature>
<evidence type="ECO:0000313" key="4">
    <source>
        <dbReference type="EMBL" id="PZR78522.1"/>
    </source>
</evidence>
<organism evidence="4 5">
    <name type="scientific">Candidatus Aeolococcus gillhamiae</name>
    <dbReference type="NCBI Taxonomy" id="3127015"/>
    <lineage>
        <taxon>Bacteria</taxon>
        <taxon>Bacillati</taxon>
        <taxon>Candidatus Dormiibacterota</taxon>
        <taxon>Candidatus Dormibacteria</taxon>
        <taxon>Candidatus Aeolococcales</taxon>
        <taxon>Candidatus Aeolococcaceae</taxon>
        <taxon>Candidatus Aeolococcus</taxon>
    </lineage>
</organism>
<keyword evidence="2" id="KW-0472">Membrane</keyword>
<gene>
    <name evidence="4" type="ORF">DLM65_12765</name>
    <name evidence="3" type="ORF">JF886_07425</name>
</gene>
<evidence type="ECO:0000313" key="3">
    <source>
        <dbReference type="EMBL" id="MBJ7594680.1"/>
    </source>
</evidence>
<dbReference type="AlphaFoldDB" id="A0A2W5YZX8"/>
<name>A0A2W5YZX8_9BACT</name>
<feature type="transmembrane region" description="Helical" evidence="2">
    <location>
        <begin position="87"/>
        <end position="107"/>
    </location>
</feature>
<dbReference type="Proteomes" id="UP000606991">
    <property type="component" value="Unassembled WGS sequence"/>
</dbReference>
<accession>A0A2W5YZX8</accession>
<evidence type="ECO:0000313" key="6">
    <source>
        <dbReference type="Proteomes" id="UP000606991"/>
    </source>
</evidence>
<keyword evidence="2" id="KW-0812">Transmembrane</keyword>
<reference evidence="4" key="2">
    <citation type="submission" date="2018-05" db="EMBL/GenBank/DDBJ databases">
        <authorList>
            <person name="Ferrari B."/>
        </authorList>
    </citation>
    <scope>NUCLEOTIDE SEQUENCE</scope>
    <source>
        <strain evidence="4">RRmetagenome_bin12</strain>
    </source>
</reference>
<evidence type="ECO:0000313" key="5">
    <source>
        <dbReference type="Proteomes" id="UP000248724"/>
    </source>
</evidence>
<sequence>MRVRVSVSVNRGSDDPKERPSAVVLATDAVSREQEKITAVLIGQAQAQVAATLANADSHDTKALGLLGADIAGVALLLSNHGSLNRFWWASLFPAFLSAAGFAWTLMPRSFATGPAIDDLYRDTIAGPALDANVAVLDALTQAIEDNRRVSDRKRVGWALGAVVMATATILCTAYLLVVR</sequence>
<dbReference type="EMBL" id="JAEKNS010000077">
    <property type="protein sequence ID" value="MBJ7594680.1"/>
    <property type="molecule type" value="Genomic_DNA"/>
</dbReference>
<dbReference type="RefSeq" id="WP_337311088.1">
    <property type="nucleotide sequence ID" value="NZ_JAEKNS010000077.1"/>
</dbReference>
<evidence type="ECO:0000256" key="2">
    <source>
        <dbReference type="SAM" id="Phobius"/>
    </source>
</evidence>
<reference evidence="4 5" key="1">
    <citation type="journal article" date="2017" name="Nature">
        <title>Atmospheric trace gases support primary production in Antarctic desert surface soil.</title>
        <authorList>
            <person name="Ji M."/>
            <person name="Greening C."/>
            <person name="Vanwonterghem I."/>
            <person name="Carere C.R."/>
            <person name="Bay S.K."/>
            <person name="Steen J.A."/>
            <person name="Montgomery K."/>
            <person name="Lines T."/>
            <person name="Beardall J."/>
            <person name="van Dorst J."/>
            <person name="Snape I."/>
            <person name="Stott M.B."/>
            <person name="Hugenholtz P."/>
            <person name="Ferrari B.C."/>
        </authorList>
    </citation>
    <scope>NUCLEOTIDE SEQUENCE [LARGE SCALE GENOMIC DNA]</scope>
    <source>
        <strain evidence="4">RRmetagenome_bin12</strain>
    </source>
</reference>
<keyword evidence="2" id="KW-1133">Transmembrane helix</keyword>
<comment type="caution">
    <text evidence="4">The sequence shown here is derived from an EMBL/GenBank/DDBJ whole genome shotgun (WGS) entry which is preliminary data.</text>
</comment>
<feature type="transmembrane region" description="Helical" evidence="2">
    <location>
        <begin position="156"/>
        <end position="178"/>
    </location>
</feature>